<evidence type="ECO:0000256" key="3">
    <source>
        <dbReference type="ARBA" id="ARBA00014212"/>
    </source>
</evidence>
<dbReference type="FunCoup" id="F2UNI9">
    <property type="interactions" value="1264"/>
</dbReference>
<dbReference type="GeneID" id="16069823"/>
<evidence type="ECO:0000256" key="4">
    <source>
        <dbReference type="ARBA" id="ARBA00022729"/>
    </source>
</evidence>
<name>F2UNI9_SALR5</name>
<dbReference type="InterPro" id="IPR029058">
    <property type="entry name" value="AB_hydrolase_fold"/>
</dbReference>
<keyword evidence="7" id="KW-0325">Glycoprotein</keyword>
<evidence type="ECO:0000313" key="10">
    <source>
        <dbReference type="EMBL" id="EGD79194.1"/>
    </source>
</evidence>
<evidence type="ECO:0000256" key="5">
    <source>
        <dbReference type="ARBA" id="ARBA00022801"/>
    </source>
</evidence>
<dbReference type="KEGG" id="sre:PTSG_12953"/>
<evidence type="ECO:0000256" key="1">
    <source>
        <dbReference type="ARBA" id="ARBA00010758"/>
    </source>
</evidence>
<dbReference type="RefSeq" id="XP_004989279.1">
    <property type="nucleotide sequence ID" value="XM_004989222.1"/>
</dbReference>
<organism evidence="11">
    <name type="scientific">Salpingoeca rosetta (strain ATCC 50818 / BSB-021)</name>
    <dbReference type="NCBI Taxonomy" id="946362"/>
    <lineage>
        <taxon>Eukaryota</taxon>
        <taxon>Choanoflagellata</taxon>
        <taxon>Craspedida</taxon>
        <taxon>Salpingoecidae</taxon>
        <taxon>Salpingoeca</taxon>
    </lineage>
</organism>
<reference evidence="10" key="1">
    <citation type="submission" date="2009-08" db="EMBL/GenBank/DDBJ databases">
        <title>Annotation of Salpingoeca rosetta.</title>
        <authorList>
            <consortium name="The Broad Institute Genome Sequencing Platform"/>
            <person name="Russ C."/>
            <person name="Cuomo C."/>
            <person name="Burger G."/>
            <person name="Gray M.W."/>
            <person name="Holland P.W.H."/>
            <person name="King N."/>
            <person name="Lang F.B.F."/>
            <person name="Roger A.J."/>
            <person name="Ruiz-Trillo I."/>
            <person name="Young S.K."/>
            <person name="Zeng Q."/>
            <person name="Gargeya S."/>
            <person name="Alvarado L."/>
            <person name="Berlin A."/>
            <person name="Chapman S.B."/>
            <person name="Chen Z."/>
            <person name="Freedman E."/>
            <person name="Gellesch M."/>
            <person name="Goldberg J."/>
            <person name="Griggs A."/>
            <person name="Gujja S."/>
            <person name="Heilman E."/>
            <person name="Heiman D."/>
            <person name="Howarth C."/>
            <person name="Mehta T."/>
            <person name="Neiman D."/>
            <person name="Pearson M."/>
            <person name="Roberts A."/>
            <person name="Saif S."/>
            <person name="Shea T."/>
            <person name="Shenoy N."/>
            <person name="Sisk P."/>
            <person name="Stolte C."/>
            <person name="Sykes S."/>
            <person name="White J."/>
            <person name="Yandava C."/>
            <person name="Haas B."/>
            <person name="Nusbaum C."/>
            <person name="Birren B."/>
        </authorList>
    </citation>
    <scope>NUCLEOTIDE SEQUENCE [LARGE SCALE GENOMIC DNA]</scope>
    <source>
        <strain evidence="10">ATCC 50818</strain>
    </source>
</reference>
<evidence type="ECO:0000256" key="6">
    <source>
        <dbReference type="ARBA" id="ARBA00023157"/>
    </source>
</evidence>
<feature type="chain" id="PRO_5003287744" description="Palmitoyl-protein thioesterase 1" evidence="9">
    <location>
        <begin position="19"/>
        <end position="327"/>
    </location>
</feature>
<feature type="signal peptide" evidence="9">
    <location>
        <begin position="1"/>
        <end position="18"/>
    </location>
</feature>
<dbReference type="OMA" id="KFVMVMF"/>
<accession>F2UNI9</accession>
<evidence type="ECO:0000256" key="8">
    <source>
        <dbReference type="ARBA" id="ARBA00031934"/>
    </source>
</evidence>
<dbReference type="PANTHER" id="PTHR11247:SF8">
    <property type="entry name" value="PALMITOYL-PROTEIN THIOESTERASE 1"/>
    <property type="match status" value="1"/>
</dbReference>
<evidence type="ECO:0000256" key="9">
    <source>
        <dbReference type="SAM" id="SignalP"/>
    </source>
</evidence>
<dbReference type="AlphaFoldDB" id="F2UNI9"/>
<dbReference type="EMBL" id="GL832984">
    <property type="protein sequence ID" value="EGD79194.1"/>
    <property type="molecule type" value="Genomic_DNA"/>
</dbReference>
<dbReference type="STRING" id="946362.F2UNI9"/>
<dbReference type="SUPFAM" id="SSF53474">
    <property type="entry name" value="alpha/beta-Hydrolases"/>
    <property type="match status" value="1"/>
</dbReference>
<dbReference type="GO" id="GO:0005764">
    <property type="term" value="C:lysosome"/>
    <property type="evidence" value="ECO:0007669"/>
    <property type="project" value="TreeGrafter"/>
</dbReference>
<dbReference type="GO" id="GO:0008474">
    <property type="term" value="F:palmitoyl-(protein) hydrolase activity"/>
    <property type="evidence" value="ECO:0007669"/>
    <property type="project" value="UniProtKB-EC"/>
</dbReference>
<keyword evidence="6" id="KW-1015">Disulfide bond</keyword>
<evidence type="ECO:0000256" key="7">
    <source>
        <dbReference type="ARBA" id="ARBA00023180"/>
    </source>
</evidence>
<dbReference type="InterPro" id="IPR002472">
    <property type="entry name" value="Palm_thioest"/>
</dbReference>
<proteinExistence type="inferred from homology"/>
<dbReference type="PRINTS" id="PR00414">
    <property type="entry name" value="PPTHIESTRASE"/>
</dbReference>
<dbReference type="OrthoDB" id="10263094at2759"/>
<dbReference type="EC" id="3.1.2.22" evidence="2"/>
<dbReference type="InParanoid" id="F2UNI9"/>
<keyword evidence="4 9" id="KW-0732">Signal</keyword>
<dbReference type="eggNOG" id="KOG2541">
    <property type="taxonomic scope" value="Eukaryota"/>
</dbReference>
<dbReference type="FunFam" id="3.40.50.1820:FF:000107">
    <property type="entry name" value="Palmitoyl-protein thioesterase 1"/>
    <property type="match status" value="1"/>
</dbReference>
<protein>
    <recommendedName>
        <fullName evidence="3">Palmitoyl-protein thioesterase 1</fullName>
        <ecNumber evidence="2">3.1.2.22</ecNumber>
    </recommendedName>
    <alternativeName>
        <fullName evidence="8">Palmitoyl-protein hydrolase 1</fullName>
    </alternativeName>
</protein>
<dbReference type="Proteomes" id="UP000007799">
    <property type="component" value="Unassembled WGS sequence"/>
</dbReference>
<keyword evidence="11" id="KW-1185">Reference proteome</keyword>
<dbReference type="PANTHER" id="PTHR11247">
    <property type="entry name" value="PALMITOYL-PROTEIN THIOESTERASE/DOLICHYLDIPHOSPHATASE 1"/>
    <property type="match status" value="1"/>
</dbReference>
<evidence type="ECO:0000313" key="11">
    <source>
        <dbReference type="Proteomes" id="UP000007799"/>
    </source>
</evidence>
<dbReference type="Gene3D" id="3.40.50.1820">
    <property type="entry name" value="alpha/beta hydrolase"/>
    <property type="match status" value="1"/>
</dbReference>
<sequence>MMMMQRFVGGFVVAVAVAVLVVAGSGSVAVAVEGENASAIRPTVLWHGMGDTCCLPFSMGAVKKEIEKHLPDIYVYSIMLGKNEIEDEFEGFFGNVNTQVDNICTKLKSDPNLKNGFNAVGFSQGGQFLRAYVQRCNDPPVHNLVTLGGQHMGVTDIPHCTATNATLCQLMAEALSVGAYVDGIRNYSVQAQYFRSAFEYKKYLEKNIFLADLNNERATKNATYKQNLASLNRFVLIEFSEDTMVVPRESSQFGYFKEGAMKEIVPMRQQPIYTEDWIGLQQLDKDNRIVEKKCPGDHLQFTMKYFLDNVISPFLNNTVTTTTTTTI</sequence>
<gene>
    <name evidence="10" type="ORF">PTSG_12953</name>
</gene>
<dbReference type="Pfam" id="PF02089">
    <property type="entry name" value="Palm_thioest"/>
    <property type="match status" value="1"/>
</dbReference>
<keyword evidence="5" id="KW-0378">Hydrolase</keyword>
<comment type="similarity">
    <text evidence="1">Belongs to the palmitoyl-protein thioesterase family.</text>
</comment>
<evidence type="ECO:0000256" key="2">
    <source>
        <dbReference type="ARBA" id="ARBA00012423"/>
    </source>
</evidence>